<dbReference type="PANTHER" id="PTHR43222">
    <property type="entry name" value="NUDIX HYDROLASE 23"/>
    <property type="match status" value="1"/>
</dbReference>
<dbReference type="EMBL" id="JAGGLB010000005">
    <property type="protein sequence ID" value="MBP1990584.1"/>
    <property type="molecule type" value="Genomic_DNA"/>
</dbReference>
<keyword evidence="3" id="KW-1185">Reference proteome</keyword>
<dbReference type="Gene3D" id="3.90.79.10">
    <property type="entry name" value="Nucleoside Triphosphate Pyrophosphohydrolase"/>
    <property type="match status" value="1"/>
</dbReference>
<dbReference type="InterPro" id="IPR000086">
    <property type="entry name" value="NUDIX_hydrolase_dom"/>
</dbReference>
<protein>
    <submittedName>
        <fullName evidence="2">8-oxo-dGTP diphosphatase</fullName>
        <ecNumber evidence="2">3.6.1.55</ecNumber>
    </submittedName>
</protein>
<reference evidence="2 3" key="1">
    <citation type="submission" date="2021-03" db="EMBL/GenBank/DDBJ databases">
        <title>Genomic Encyclopedia of Type Strains, Phase IV (KMG-IV): sequencing the most valuable type-strain genomes for metagenomic binning, comparative biology and taxonomic classification.</title>
        <authorList>
            <person name="Goeker M."/>
        </authorList>
    </citation>
    <scope>NUCLEOTIDE SEQUENCE [LARGE SCALE GENOMIC DNA]</scope>
    <source>
        <strain evidence="2 3">DSM 26048</strain>
    </source>
</reference>
<sequence length="163" mass="18740">MGCWNGVGGKIEQGEQPRASMLREIAEETNLQPDVISFKGLITWSSDGANLGGMYIYLAEIPEQQVYPTPIKTNEGILDWKELEWIMNPKNQGIATNIPSCLEKILNEDQHYDHHSIFENGKMTTQISTKVDSRIEYDENLRDDYLSRYFKFNMGSEQAFLNR</sequence>
<evidence type="ECO:0000313" key="2">
    <source>
        <dbReference type="EMBL" id="MBP1990584.1"/>
    </source>
</evidence>
<name>A0ABS4IVK3_9BACL</name>
<gene>
    <name evidence="2" type="ORF">J2Z66_002190</name>
</gene>
<evidence type="ECO:0000313" key="3">
    <source>
        <dbReference type="Proteomes" id="UP001519287"/>
    </source>
</evidence>
<accession>A0ABS4IVK3</accession>
<dbReference type="Proteomes" id="UP001519287">
    <property type="component" value="Unassembled WGS sequence"/>
</dbReference>
<dbReference type="PANTHER" id="PTHR43222:SF2">
    <property type="entry name" value="NUDIX HYDROLASE 23, CHLOROPLASTIC"/>
    <property type="match status" value="1"/>
</dbReference>
<evidence type="ECO:0000259" key="1">
    <source>
        <dbReference type="PROSITE" id="PS51462"/>
    </source>
</evidence>
<dbReference type="PROSITE" id="PS51462">
    <property type="entry name" value="NUDIX"/>
    <property type="match status" value="1"/>
</dbReference>
<proteinExistence type="predicted"/>
<dbReference type="SUPFAM" id="SSF55811">
    <property type="entry name" value="Nudix"/>
    <property type="match status" value="1"/>
</dbReference>
<comment type="caution">
    <text evidence="2">The sequence shown here is derived from an EMBL/GenBank/DDBJ whole genome shotgun (WGS) entry which is preliminary data.</text>
</comment>
<feature type="domain" description="Nudix hydrolase" evidence="1">
    <location>
        <begin position="1"/>
        <end position="106"/>
    </location>
</feature>
<dbReference type="Pfam" id="PF00293">
    <property type="entry name" value="NUDIX"/>
    <property type="match status" value="1"/>
</dbReference>
<keyword evidence="2" id="KW-0378">Hydrolase</keyword>
<dbReference type="InterPro" id="IPR015797">
    <property type="entry name" value="NUDIX_hydrolase-like_dom_sf"/>
</dbReference>
<dbReference type="GO" id="GO:0035539">
    <property type="term" value="F:8-oxo-7,8-dihydrodeoxyguanosine triphosphate pyrophosphatase activity"/>
    <property type="evidence" value="ECO:0007669"/>
    <property type="project" value="UniProtKB-EC"/>
</dbReference>
<organism evidence="2 3">
    <name type="scientific">Paenibacillus eucommiae</name>
    <dbReference type="NCBI Taxonomy" id="1355755"/>
    <lineage>
        <taxon>Bacteria</taxon>
        <taxon>Bacillati</taxon>
        <taxon>Bacillota</taxon>
        <taxon>Bacilli</taxon>
        <taxon>Bacillales</taxon>
        <taxon>Paenibacillaceae</taxon>
        <taxon>Paenibacillus</taxon>
    </lineage>
</organism>
<dbReference type="EC" id="3.6.1.55" evidence="2"/>
<dbReference type="CDD" id="cd18886">
    <property type="entry name" value="NUDIX_MutT_Nudt1"/>
    <property type="match status" value="1"/>
</dbReference>